<feature type="transmembrane region" description="Helical" evidence="1">
    <location>
        <begin position="109"/>
        <end position="128"/>
    </location>
</feature>
<protein>
    <recommendedName>
        <fullName evidence="3">PhnA-like protein</fullName>
    </recommendedName>
</protein>
<gene>
    <name evidence="2" type="ORF">AVDCRST_MAG59-905</name>
</gene>
<sequence length="253" mass="25127">MGTPLDPLGQSSSLRNAPVSVVGENYVPIRNRVQWGPIVAGIATAIVTFLLLTILGFALGASVLEPANSAGEIGTWAAVWGAISAVLAFLVGGWIAARTAAVDGSFAGLMNGLMVGAGGLLFIIWLSASGLGNLFGTIGSTVSQVANVAATTAPAAQEATGATAGEAGDAVEQATGVNVDDPQAAATAVAGQVQQVADQAGEAIAAADNQQTFDAVRNGALGTFLGLLLPLLSGALGGWLGKYDREDLVRGTG</sequence>
<reference evidence="2" key="1">
    <citation type="submission" date="2020-02" db="EMBL/GenBank/DDBJ databases">
        <authorList>
            <person name="Meier V. D."/>
        </authorList>
    </citation>
    <scope>NUCLEOTIDE SEQUENCE</scope>
    <source>
        <strain evidence="2">AVDCRST_MAG59</strain>
    </source>
</reference>
<evidence type="ECO:0000256" key="1">
    <source>
        <dbReference type="SAM" id="Phobius"/>
    </source>
</evidence>
<evidence type="ECO:0008006" key="3">
    <source>
        <dbReference type="Google" id="ProtNLM"/>
    </source>
</evidence>
<proteinExistence type="predicted"/>
<dbReference type="AlphaFoldDB" id="A0A6J4U8W7"/>
<dbReference type="EMBL" id="CADCWF010000049">
    <property type="protein sequence ID" value="CAA9541912.1"/>
    <property type="molecule type" value="Genomic_DNA"/>
</dbReference>
<feature type="transmembrane region" description="Helical" evidence="1">
    <location>
        <begin position="73"/>
        <end position="97"/>
    </location>
</feature>
<feature type="transmembrane region" description="Helical" evidence="1">
    <location>
        <begin position="220"/>
        <end position="240"/>
    </location>
</feature>
<keyword evidence="1" id="KW-0472">Membrane</keyword>
<keyword evidence="1" id="KW-1133">Transmembrane helix</keyword>
<accession>A0A6J4U8W7</accession>
<keyword evidence="1" id="KW-0812">Transmembrane</keyword>
<evidence type="ECO:0000313" key="2">
    <source>
        <dbReference type="EMBL" id="CAA9541912.1"/>
    </source>
</evidence>
<organism evidence="2">
    <name type="scientific">uncultured Thermomicrobiales bacterium</name>
    <dbReference type="NCBI Taxonomy" id="1645740"/>
    <lineage>
        <taxon>Bacteria</taxon>
        <taxon>Pseudomonadati</taxon>
        <taxon>Thermomicrobiota</taxon>
        <taxon>Thermomicrobia</taxon>
        <taxon>Thermomicrobiales</taxon>
        <taxon>environmental samples</taxon>
    </lineage>
</organism>
<feature type="transmembrane region" description="Helical" evidence="1">
    <location>
        <begin position="38"/>
        <end position="61"/>
    </location>
</feature>
<name>A0A6J4U8W7_9BACT</name>